<evidence type="ECO:0000313" key="1">
    <source>
        <dbReference type="EMBL" id="MBM3318268.1"/>
    </source>
</evidence>
<protein>
    <submittedName>
        <fullName evidence="1">Uncharacterized protein</fullName>
    </submittedName>
</protein>
<dbReference type="Proteomes" id="UP000748308">
    <property type="component" value="Unassembled WGS sequence"/>
</dbReference>
<dbReference type="AlphaFoldDB" id="A0A937XE54"/>
<name>A0A937XE54_UNCEI</name>
<evidence type="ECO:0000313" key="2">
    <source>
        <dbReference type="Proteomes" id="UP000748308"/>
    </source>
</evidence>
<gene>
    <name evidence="1" type="ORF">FJY75_10510</name>
</gene>
<proteinExistence type="predicted"/>
<sequence length="304" mass="34937">MRNCYKREDVFLCRHDAHRRFDHRVSAHHVLRDKRCHPEGCVSFLWKCKLLGKGGACPRGYRHVGNNCTQCRHYAEEKIHRRPEVLLPPEAFAEFREECRLFDEWLDGHAHRLCEIGGEITDIRPHLVEESDGPRARLRLRGYLARLMPAWVGLHGFEDALYLRLPRGQQERHRLAPGDRLEAEGWIRLDRGRLVGEPLRRIRVEERSGQPPARWEQALLDRSSAVRLPGQPERCLRCARGLLIDVQTRARRPGARPGGRRELLCLEGIGRPEDCPYQAWKALAGEGGDRREGQAGCNLLCGSA</sequence>
<dbReference type="EMBL" id="VGIY01000308">
    <property type="protein sequence ID" value="MBM3318268.1"/>
    <property type="molecule type" value="Genomic_DNA"/>
</dbReference>
<comment type="caution">
    <text evidence="1">The sequence shown here is derived from an EMBL/GenBank/DDBJ whole genome shotgun (WGS) entry which is preliminary data.</text>
</comment>
<reference evidence="1" key="1">
    <citation type="submission" date="2019-03" db="EMBL/GenBank/DDBJ databases">
        <title>Lake Tanganyika Metagenome-Assembled Genomes (MAGs).</title>
        <authorList>
            <person name="Tran P."/>
        </authorList>
    </citation>
    <scope>NUCLEOTIDE SEQUENCE</scope>
    <source>
        <strain evidence="1">M_DeepCast_400m_m2_100</strain>
    </source>
</reference>
<organism evidence="1 2">
    <name type="scientific">Eiseniibacteriota bacterium</name>
    <dbReference type="NCBI Taxonomy" id="2212470"/>
    <lineage>
        <taxon>Bacteria</taxon>
        <taxon>Candidatus Eiseniibacteriota</taxon>
    </lineage>
</organism>
<accession>A0A937XE54</accession>